<accession>A0ABW7NBG2</accession>
<keyword evidence="2" id="KW-1185">Reference proteome</keyword>
<dbReference type="InterPro" id="IPR029024">
    <property type="entry name" value="TerB-like"/>
</dbReference>
<dbReference type="EMBL" id="JBIPKE010000016">
    <property type="protein sequence ID" value="MFH6983809.1"/>
    <property type="molecule type" value="Genomic_DNA"/>
</dbReference>
<name>A0ABW7NBG2_9BACT</name>
<proteinExistence type="predicted"/>
<organism evidence="1 2">
    <name type="scientific">Marinoscillum luteum</name>
    <dbReference type="NCBI Taxonomy" id="861051"/>
    <lineage>
        <taxon>Bacteria</taxon>
        <taxon>Pseudomonadati</taxon>
        <taxon>Bacteroidota</taxon>
        <taxon>Cytophagia</taxon>
        <taxon>Cytophagales</taxon>
        <taxon>Reichenbachiellaceae</taxon>
        <taxon>Marinoscillum</taxon>
    </lineage>
</organism>
<sequence>MSKQKDKSQISILIHLASMDGDIDDTEKELISRIGMAHGLSEEELQEYFDHPPEKIDFSKLSEDESFDTLYNLVHLMKVDGKIFDEEISYCMNMAKKLGYPLEAVMDLYSQVHANVKLKSEIQKIKRKYHKKG</sequence>
<dbReference type="Gene3D" id="1.10.3680.10">
    <property type="entry name" value="TerB-like"/>
    <property type="match status" value="1"/>
</dbReference>
<dbReference type="RefSeq" id="WP_395417342.1">
    <property type="nucleotide sequence ID" value="NZ_JBIPKE010000016.1"/>
</dbReference>
<evidence type="ECO:0008006" key="3">
    <source>
        <dbReference type="Google" id="ProtNLM"/>
    </source>
</evidence>
<reference evidence="1 2" key="1">
    <citation type="journal article" date="2013" name="Int. J. Syst. Evol. Microbiol.">
        <title>Marinoscillum luteum sp. nov., isolated from marine sediment.</title>
        <authorList>
            <person name="Cha I.T."/>
            <person name="Park S.J."/>
            <person name="Kim S.J."/>
            <person name="Kim J.G."/>
            <person name="Jung M.Y."/>
            <person name="Shin K.S."/>
            <person name="Kwon K.K."/>
            <person name="Yang S.H."/>
            <person name="Seo Y.S."/>
            <person name="Rhee S.K."/>
        </authorList>
    </citation>
    <scope>NUCLEOTIDE SEQUENCE [LARGE SCALE GENOMIC DNA]</scope>
    <source>
        <strain evidence="1 2">KCTC 23939</strain>
    </source>
</reference>
<dbReference type="CDD" id="cd07177">
    <property type="entry name" value="terB_like"/>
    <property type="match status" value="1"/>
</dbReference>
<evidence type="ECO:0000313" key="1">
    <source>
        <dbReference type="EMBL" id="MFH6983809.1"/>
    </source>
</evidence>
<comment type="caution">
    <text evidence="1">The sequence shown here is derived from an EMBL/GenBank/DDBJ whole genome shotgun (WGS) entry which is preliminary data.</text>
</comment>
<gene>
    <name evidence="1" type="ORF">ACHKAR_10175</name>
</gene>
<evidence type="ECO:0000313" key="2">
    <source>
        <dbReference type="Proteomes" id="UP001610063"/>
    </source>
</evidence>
<dbReference type="SUPFAM" id="SSF158682">
    <property type="entry name" value="TerB-like"/>
    <property type="match status" value="1"/>
</dbReference>
<dbReference type="Proteomes" id="UP001610063">
    <property type="component" value="Unassembled WGS sequence"/>
</dbReference>
<protein>
    <recommendedName>
        <fullName evidence="3">TerB family tellurite resistance protein</fullName>
    </recommendedName>
</protein>